<organism evidence="7">
    <name type="scientific">Prunus dulcis</name>
    <name type="common">Almond</name>
    <name type="synonym">Amygdalus dulcis</name>
    <dbReference type="NCBI Taxonomy" id="3755"/>
    <lineage>
        <taxon>Eukaryota</taxon>
        <taxon>Viridiplantae</taxon>
        <taxon>Streptophyta</taxon>
        <taxon>Embryophyta</taxon>
        <taxon>Tracheophyta</taxon>
        <taxon>Spermatophyta</taxon>
        <taxon>Magnoliopsida</taxon>
        <taxon>eudicotyledons</taxon>
        <taxon>Gunneridae</taxon>
        <taxon>Pentapetalae</taxon>
        <taxon>rosids</taxon>
        <taxon>fabids</taxon>
        <taxon>Rosales</taxon>
        <taxon>Rosaceae</taxon>
        <taxon>Amygdaloideae</taxon>
        <taxon>Amygdaleae</taxon>
        <taxon>Prunus</taxon>
    </lineage>
</organism>
<dbReference type="FunFam" id="2.120.10.30:FF:000032">
    <property type="entry name" value="Protein STRICTOSIDINE SYNTHASE-LIKE 13"/>
    <property type="match status" value="2"/>
</dbReference>
<comment type="similarity">
    <text evidence="2">Belongs to the strictosidine synthase family.</text>
</comment>
<dbReference type="GO" id="GO:0012505">
    <property type="term" value="C:endomembrane system"/>
    <property type="evidence" value="ECO:0007669"/>
    <property type="project" value="TreeGrafter"/>
</dbReference>
<evidence type="ECO:0000256" key="3">
    <source>
        <dbReference type="ARBA" id="ARBA00022554"/>
    </source>
</evidence>
<feature type="domain" description="Strictosidine synthase conserved region" evidence="6">
    <location>
        <begin position="449"/>
        <end position="536"/>
    </location>
</feature>
<accession>A0A4Y1RTW7</accession>
<dbReference type="GO" id="GO:0005773">
    <property type="term" value="C:vacuole"/>
    <property type="evidence" value="ECO:0007669"/>
    <property type="project" value="UniProtKB-SubCell"/>
</dbReference>
<dbReference type="AlphaFoldDB" id="A0A4Y1RTW7"/>
<comment type="subcellular location">
    <subcellularLocation>
        <location evidence="1">Vacuole</location>
    </subcellularLocation>
</comment>
<dbReference type="PANTHER" id="PTHR10426">
    <property type="entry name" value="STRICTOSIDINE SYNTHASE-RELATED"/>
    <property type="match status" value="1"/>
</dbReference>
<dbReference type="GO" id="GO:0016787">
    <property type="term" value="F:hydrolase activity"/>
    <property type="evidence" value="ECO:0007669"/>
    <property type="project" value="TreeGrafter"/>
</dbReference>
<evidence type="ECO:0000313" key="7">
    <source>
        <dbReference type="EMBL" id="BBH07203.1"/>
    </source>
</evidence>
<dbReference type="EMBL" id="AP019303">
    <property type="protein sequence ID" value="BBH07203.1"/>
    <property type="molecule type" value="Genomic_DNA"/>
</dbReference>
<evidence type="ECO:0000256" key="5">
    <source>
        <dbReference type="ARBA" id="ARBA00023180"/>
    </source>
</evidence>
<name>A0A4Y1RTW7_PRUDU</name>
<sequence length="660" mass="73616">MEATLAVVSVVLALNPLYLLKLFGNGVAPISGSHDLLHTAQLIQVPGALGPESLAFDPNGGGPYTGVADGRILKWDQNDRRWTDFAVTSSQRKECIRPFAPELEHVCGRPLGLKFDTETGDLYIADAYLGLQVVGPAGGLASQVVREVEGQPLRFTNDMDIDEHKDVIYFTDSSTVFHRRQFMSSILNGDRTGRLLKYNKSNKEVTVLLRGLAFANGVALSKDHSFVLVAETTTCRILRLWLHGPNAGNTDTFAELPGFPDNIRRNSKGEFWVALHAKRGFFAKWFVSNRLVGKSLLKLPLDFKQLHSLLVGGKAHATAIKLSESGREGWQAVDWVSTRSPWPREPCLRPQRRWAYTGVADGRILKWDQNDRRWTDFAVTSSQRKECIRPFAPELEHVCGRPLGLKFDTETGDLYIADAYLGLQVVGPAGGLASQVVREVEGQPLRFTNDMDIDEHKDVIYFTDSSTVFHRRQFMSSILNGDRTGRLLKYNKSNKEVTVLLRGLAFANGVALSKDHSFVLVAETTTCRILRLWLHGPNAGNTDTFAELPGFPDNIRRNSKGEFWVALHAKRGFFAKWFVSNRLVGKSLLKLPLDFKQLHSLLVGGKAHATAIKLSESGEILEVLEDCEGKNMRFISEVEEKDGKLWIGSVLMPFLGIYEL</sequence>
<evidence type="ECO:0000259" key="6">
    <source>
        <dbReference type="Pfam" id="PF03088"/>
    </source>
</evidence>
<dbReference type="PANTHER" id="PTHR10426:SF69">
    <property type="entry name" value="PROTEIN STRICTOSIDINE SYNTHASE-LIKE 10"/>
    <property type="match status" value="1"/>
</dbReference>
<feature type="domain" description="Strictosidine synthase conserved region" evidence="6">
    <location>
        <begin position="157"/>
        <end position="244"/>
    </location>
</feature>
<evidence type="ECO:0000256" key="4">
    <source>
        <dbReference type="ARBA" id="ARBA00022729"/>
    </source>
</evidence>
<proteinExistence type="inferred from homology"/>
<reference evidence="7" key="1">
    <citation type="journal article" date="2019" name="Science">
        <title>Mutation of a bHLH transcription factor allowed almond domestication.</title>
        <authorList>
            <person name="Sanchez-Perez R."/>
            <person name="Pavan S."/>
            <person name="Mazzeo R."/>
            <person name="Moldovan C."/>
            <person name="Aiese Cigliano R."/>
            <person name="Del Cueto J."/>
            <person name="Ricciardi F."/>
            <person name="Lotti C."/>
            <person name="Ricciardi L."/>
            <person name="Dicenta F."/>
            <person name="Lopez-Marques R.L."/>
            <person name="Lindberg Moller B."/>
        </authorList>
    </citation>
    <scope>NUCLEOTIDE SEQUENCE</scope>
</reference>
<evidence type="ECO:0000256" key="2">
    <source>
        <dbReference type="ARBA" id="ARBA00009191"/>
    </source>
</evidence>
<evidence type="ECO:0000256" key="1">
    <source>
        <dbReference type="ARBA" id="ARBA00004116"/>
    </source>
</evidence>
<dbReference type="Gene3D" id="2.120.10.30">
    <property type="entry name" value="TolB, C-terminal domain"/>
    <property type="match status" value="2"/>
</dbReference>
<keyword evidence="5" id="KW-0325">Glycoprotein</keyword>
<dbReference type="SUPFAM" id="SSF63829">
    <property type="entry name" value="Calcium-dependent phosphotriesterase"/>
    <property type="match status" value="2"/>
</dbReference>
<gene>
    <name evidence="7" type="ORF">Prudu_019072</name>
</gene>
<dbReference type="InterPro" id="IPR011042">
    <property type="entry name" value="6-blade_b-propeller_TolB-like"/>
</dbReference>
<protein>
    <submittedName>
        <fullName evidence="7">Calcium-dependent phosphotriesterase superfamily protein</fullName>
    </submittedName>
</protein>
<keyword evidence="3" id="KW-0926">Vacuole</keyword>
<dbReference type="Pfam" id="PF20067">
    <property type="entry name" value="SSL_N"/>
    <property type="match status" value="1"/>
</dbReference>
<dbReference type="Pfam" id="PF03088">
    <property type="entry name" value="Str_synth"/>
    <property type="match status" value="2"/>
</dbReference>
<keyword evidence="4" id="KW-0732">Signal</keyword>
<dbReference type="InterPro" id="IPR018119">
    <property type="entry name" value="Strictosidine_synth_cons-reg"/>
</dbReference>